<sequence>MDREIITQYNYVKRKYVKEHDLRFT</sequence>
<name>A0A1E3X2Q2_9BACT</name>
<comment type="caution">
    <text evidence="1">The sequence shown here is derived from an EMBL/GenBank/DDBJ whole genome shotgun (WGS) entry which is preliminary data.</text>
</comment>
<organism evidence="1 2">
    <name type="scientific">Candidatus Scalindua rubra</name>
    <dbReference type="NCBI Taxonomy" id="1872076"/>
    <lineage>
        <taxon>Bacteria</taxon>
        <taxon>Pseudomonadati</taxon>
        <taxon>Planctomycetota</taxon>
        <taxon>Candidatus Brocadiia</taxon>
        <taxon>Candidatus Brocadiales</taxon>
        <taxon>Candidatus Scalinduaceae</taxon>
        <taxon>Candidatus Scalindua</taxon>
    </lineage>
</organism>
<evidence type="ECO:0000313" key="2">
    <source>
        <dbReference type="Proteomes" id="UP000094056"/>
    </source>
</evidence>
<protein>
    <submittedName>
        <fullName evidence="1">Uncharacterized protein</fullName>
    </submittedName>
</protein>
<dbReference type="EMBL" id="MAYW01000323">
    <property type="protein sequence ID" value="ODS29943.1"/>
    <property type="molecule type" value="Genomic_DNA"/>
</dbReference>
<reference evidence="1 2" key="1">
    <citation type="submission" date="2016-07" db="EMBL/GenBank/DDBJ databases">
        <title>Draft genome of Scalindua rubra, obtained from a brine-seawater interface in the Red Sea, sheds light on salt adaptation in anammox bacteria.</title>
        <authorList>
            <person name="Speth D.R."/>
            <person name="Lagkouvardos I."/>
            <person name="Wang Y."/>
            <person name="Qian P.-Y."/>
            <person name="Dutilh B.E."/>
            <person name="Jetten M.S."/>
        </authorList>
    </citation>
    <scope>NUCLEOTIDE SEQUENCE [LARGE SCALE GENOMIC DNA]</scope>
    <source>
        <strain evidence="1">BSI-1</strain>
    </source>
</reference>
<dbReference type="Proteomes" id="UP000094056">
    <property type="component" value="Unassembled WGS sequence"/>
</dbReference>
<feature type="non-terminal residue" evidence="1">
    <location>
        <position position="25"/>
    </location>
</feature>
<dbReference type="AlphaFoldDB" id="A0A1E3X2Q2"/>
<gene>
    <name evidence="1" type="ORF">SCARUB_04955</name>
</gene>
<proteinExistence type="predicted"/>
<accession>A0A1E3X2Q2</accession>
<evidence type="ECO:0000313" key="1">
    <source>
        <dbReference type="EMBL" id="ODS29943.1"/>
    </source>
</evidence>